<dbReference type="RefSeq" id="WP_084660706.1">
    <property type="nucleotide sequence ID" value="NZ_FWWY01000001.1"/>
</dbReference>
<sequence length="62" mass="7008">MQLLARDPQTGVPMYYVDGVWILCARCAAEVPAGRLDGPHRVEWVNPPDVLPRCERCGRLFI</sequence>
<evidence type="ECO:0000313" key="2">
    <source>
        <dbReference type="Proteomes" id="UP000192660"/>
    </source>
</evidence>
<organism evidence="1 2">
    <name type="scientific">Sulfobacillus thermosulfidooxidans (strain DSM 9293 / VKM B-1269 / AT-1)</name>
    <dbReference type="NCBI Taxonomy" id="929705"/>
    <lineage>
        <taxon>Bacteria</taxon>
        <taxon>Bacillati</taxon>
        <taxon>Bacillota</taxon>
        <taxon>Clostridia</taxon>
        <taxon>Eubacteriales</taxon>
        <taxon>Clostridiales Family XVII. Incertae Sedis</taxon>
        <taxon>Sulfobacillus</taxon>
    </lineage>
</organism>
<gene>
    <name evidence="1" type="ORF">SAMN00768000_0187</name>
</gene>
<name>A0A1W1W6S7_SULTA</name>
<dbReference type="Proteomes" id="UP000192660">
    <property type="component" value="Unassembled WGS sequence"/>
</dbReference>
<dbReference type="EMBL" id="FWWY01000001">
    <property type="protein sequence ID" value="SMC01965.1"/>
    <property type="molecule type" value="Genomic_DNA"/>
</dbReference>
<proteinExistence type="predicted"/>
<accession>A0A1W1W6S7</accession>
<evidence type="ECO:0000313" key="1">
    <source>
        <dbReference type="EMBL" id="SMC01965.1"/>
    </source>
</evidence>
<reference evidence="2" key="1">
    <citation type="submission" date="2017-04" db="EMBL/GenBank/DDBJ databases">
        <authorList>
            <person name="Varghese N."/>
            <person name="Submissions S."/>
        </authorList>
    </citation>
    <scope>NUCLEOTIDE SEQUENCE [LARGE SCALE GENOMIC DNA]</scope>
    <source>
        <strain evidence="2">DSM 9293</strain>
    </source>
</reference>
<keyword evidence="2" id="KW-1185">Reference proteome</keyword>
<dbReference type="AlphaFoldDB" id="A0A1W1W6S7"/>
<protein>
    <submittedName>
        <fullName evidence="1">Uncharacterized protein</fullName>
    </submittedName>
</protein>
<dbReference type="OrthoDB" id="9889657at2"/>